<dbReference type="AlphaFoldDB" id="A0A2I2FDT5"/>
<dbReference type="FunFam" id="3.10.129.10:FF:000083">
    <property type="entry name" value="Thioesterase/thiol ester dehydrase-isomerase"/>
    <property type="match status" value="1"/>
</dbReference>
<dbReference type="GeneID" id="36519439"/>
<dbReference type="Proteomes" id="UP000234585">
    <property type="component" value="Unassembled WGS sequence"/>
</dbReference>
<evidence type="ECO:0000256" key="1">
    <source>
        <dbReference type="SAM" id="MobiDB-lite"/>
    </source>
</evidence>
<dbReference type="InterPro" id="IPR050563">
    <property type="entry name" value="4-hydroxybenzoyl-CoA_TE"/>
</dbReference>
<name>A0A2I2FDT5_ASPCN</name>
<dbReference type="PANTHER" id="PTHR31793">
    <property type="entry name" value="4-HYDROXYBENZOYL-COA THIOESTERASE FAMILY MEMBER"/>
    <property type="match status" value="1"/>
</dbReference>
<evidence type="ECO:0000313" key="2">
    <source>
        <dbReference type="EMBL" id="PLB38764.1"/>
    </source>
</evidence>
<feature type="region of interest" description="Disordered" evidence="1">
    <location>
        <begin position="18"/>
        <end position="47"/>
    </location>
</feature>
<accession>A0A2I2FDT5</accession>
<dbReference type="InterPro" id="IPR029069">
    <property type="entry name" value="HotDog_dom_sf"/>
</dbReference>
<proteinExistence type="predicted"/>
<keyword evidence="3" id="KW-1185">Reference proteome</keyword>
<sequence>MNLIQTLRRQRLTPLLKQPITSSTRPISSSPARCEPRPAAPQKPQEIDPRWLTLTKHRIGRCMTFGLKPAQVHEAGEILRLIAKDWRELIAGSEGYLTDATRRGLYRQSVAWGEMESCILTAPGHVNNVTYVRYAETARVYFTRNLAVHVDPAHKREWMDLVSSKGFGIILRSIKIDYKFPMTYPDNVTVYHKLTHDPESPHSSQYAFHLQAVILSESRQRPAARVHEDLVTYDYKKGKKTALPPFMLEQFKTTWALQEKAKKFWQKRIVDIESRVRNLEVESWDRADAVEDMGTA</sequence>
<dbReference type="GO" id="GO:0016853">
    <property type="term" value="F:isomerase activity"/>
    <property type="evidence" value="ECO:0007669"/>
    <property type="project" value="UniProtKB-KW"/>
</dbReference>
<organism evidence="2 3">
    <name type="scientific">Aspergillus candidus</name>
    <dbReference type="NCBI Taxonomy" id="41067"/>
    <lineage>
        <taxon>Eukaryota</taxon>
        <taxon>Fungi</taxon>
        <taxon>Dikarya</taxon>
        <taxon>Ascomycota</taxon>
        <taxon>Pezizomycotina</taxon>
        <taxon>Eurotiomycetes</taxon>
        <taxon>Eurotiomycetidae</taxon>
        <taxon>Eurotiales</taxon>
        <taxon>Aspergillaceae</taxon>
        <taxon>Aspergillus</taxon>
        <taxon>Aspergillus subgen. Circumdati</taxon>
    </lineage>
</organism>
<dbReference type="SUPFAM" id="SSF54637">
    <property type="entry name" value="Thioesterase/thiol ester dehydrase-isomerase"/>
    <property type="match status" value="1"/>
</dbReference>
<dbReference type="RefSeq" id="XP_024672776.1">
    <property type="nucleotide sequence ID" value="XM_024812279.1"/>
</dbReference>
<feature type="compositionally biased region" description="Low complexity" evidence="1">
    <location>
        <begin position="18"/>
        <end position="31"/>
    </location>
</feature>
<protein>
    <submittedName>
        <fullName evidence="2">Thioesterase/thiol ester dehydrase-isomerase</fullName>
    </submittedName>
</protein>
<dbReference type="CDD" id="cd00586">
    <property type="entry name" value="4HBT"/>
    <property type="match status" value="1"/>
</dbReference>
<dbReference type="Pfam" id="PF13279">
    <property type="entry name" value="4HBT_2"/>
    <property type="match status" value="1"/>
</dbReference>
<dbReference type="PANTHER" id="PTHR31793:SF39">
    <property type="entry name" value="THIOESTERASE_THIOL ESTER DEHYDRASE-ISOMERASE"/>
    <property type="match status" value="1"/>
</dbReference>
<keyword evidence="2" id="KW-0413">Isomerase</keyword>
<dbReference type="EMBL" id="KZ559133">
    <property type="protein sequence ID" value="PLB38764.1"/>
    <property type="molecule type" value="Genomic_DNA"/>
</dbReference>
<dbReference type="Gene3D" id="3.10.129.10">
    <property type="entry name" value="Hotdog Thioesterase"/>
    <property type="match status" value="1"/>
</dbReference>
<evidence type="ECO:0000313" key="3">
    <source>
        <dbReference type="Proteomes" id="UP000234585"/>
    </source>
</evidence>
<gene>
    <name evidence="2" type="ORF">BDW47DRAFT_104247</name>
</gene>
<reference evidence="2 3" key="1">
    <citation type="submission" date="2017-12" db="EMBL/GenBank/DDBJ databases">
        <authorList>
            <consortium name="DOE Joint Genome Institute"/>
            <person name="Haridas S."/>
            <person name="Kjaerbolling I."/>
            <person name="Vesth T.C."/>
            <person name="Frisvad J.C."/>
            <person name="Nybo J.L."/>
            <person name="Theobald S."/>
            <person name="Kuo A."/>
            <person name="Bowyer P."/>
            <person name="Matsuda Y."/>
            <person name="Mondo S."/>
            <person name="Lyhne E.K."/>
            <person name="Kogle M.E."/>
            <person name="Clum A."/>
            <person name="Lipzen A."/>
            <person name="Salamov A."/>
            <person name="Ngan C.Y."/>
            <person name="Daum C."/>
            <person name="Chiniquy J."/>
            <person name="Barry K."/>
            <person name="LaButti K."/>
            <person name="Simmons B.A."/>
            <person name="Magnuson J.K."/>
            <person name="Mortensen U.H."/>
            <person name="Larsen T.O."/>
            <person name="Grigoriev I.V."/>
            <person name="Baker S.E."/>
            <person name="Andersen M.R."/>
            <person name="Nordberg H.P."/>
            <person name="Cantor M.N."/>
            <person name="Hua S.X."/>
        </authorList>
    </citation>
    <scope>NUCLEOTIDE SEQUENCE [LARGE SCALE GENOMIC DNA]</scope>
    <source>
        <strain evidence="2 3">CBS 102.13</strain>
    </source>
</reference>
<dbReference type="GO" id="GO:0047617">
    <property type="term" value="F:fatty acyl-CoA hydrolase activity"/>
    <property type="evidence" value="ECO:0007669"/>
    <property type="project" value="TreeGrafter"/>
</dbReference>
<dbReference type="OrthoDB" id="5538558at2759"/>